<dbReference type="GO" id="GO:0022857">
    <property type="term" value="F:transmembrane transporter activity"/>
    <property type="evidence" value="ECO:0007669"/>
    <property type="project" value="InterPro"/>
</dbReference>
<dbReference type="GO" id="GO:0005886">
    <property type="term" value="C:plasma membrane"/>
    <property type="evidence" value="ECO:0007669"/>
    <property type="project" value="UniProtKB-SubCell"/>
</dbReference>
<comment type="subcellular location">
    <subcellularLocation>
        <location evidence="1">Cell membrane</location>
        <topology evidence="1">Multi-pass membrane protein</topology>
    </subcellularLocation>
</comment>
<feature type="transmembrane region" description="Helical" evidence="6">
    <location>
        <begin position="317"/>
        <end position="340"/>
    </location>
</feature>
<dbReference type="EMBL" id="WSTA01000097">
    <property type="protein sequence ID" value="MWC00053.1"/>
    <property type="molecule type" value="Genomic_DNA"/>
</dbReference>
<evidence type="ECO:0000256" key="1">
    <source>
        <dbReference type="ARBA" id="ARBA00004651"/>
    </source>
</evidence>
<dbReference type="AlphaFoldDB" id="A0A6I4P316"/>
<feature type="transmembrane region" description="Helical" evidence="6">
    <location>
        <begin position="84"/>
        <end position="102"/>
    </location>
</feature>
<dbReference type="PANTHER" id="PTHR23513:SF6">
    <property type="entry name" value="MAJOR FACILITATOR SUPERFAMILY ASSOCIATED DOMAIN-CONTAINING PROTEIN"/>
    <property type="match status" value="1"/>
</dbReference>
<keyword evidence="4 6" id="KW-1133">Transmembrane helix</keyword>
<accession>A0A6I4P316</accession>
<feature type="transmembrane region" description="Helical" evidence="6">
    <location>
        <begin position="260"/>
        <end position="285"/>
    </location>
</feature>
<evidence type="ECO:0000313" key="8">
    <source>
        <dbReference type="EMBL" id="MWC00053.1"/>
    </source>
</evidence>
<organism evidence="8 9">
    <name type="scientific">Agromyces seonyuensis</name>
    <dbReference type="NCBI Taxonomy" id="2662446"/>
    <lineage>
        <taxon>Bacteria</taxon>
        <taxon>Bacillati</taxon>
        <taxon>Actinomycetota</taxon>
        <taxon>Actinomycetes</taxon>
        <taxon>Micrococcales</taxon>
        <taxon>Microbacteriaceae</taxon>
        <taxon>Agromyces</taxon>
    </lineage>
</organism>
<dbReference type="InterPro" id="IPR011701">
    <property type="entry name" value="MFS"/>
</dbReference>
<dbReference type="Proteomes" id="UP000438182">
    <property type="component" value="Unassembled WGS sequence"/>
</dbReference>
<sequence length="408" mass="42079">MTSTQTARPPRYPALRDPVFRRLTAAWVASNLGDSLLFIVAAVWVKELTGSDALAGGVFVAYGLAAFTAPFLGQLADRMRRVPLLVVANLAAAAVLAALFLVDAERVWIVHIVLFLYGAVGYLTSAAQSGLVRDLVADDDLAGANGLLATIDQAARLVAPLVGTGLYVLVGAQPVIAIALVSFLVAAGVFRFLGAAESEPEPPAEREPFRAEISAGVRLLFGDRRLGILTVVLAVAFAATGLTNVVVFPALEQGFDLAPAWLGVVTTFQGLGALAGGLTVAPIVARLGESRTVAIGVAVLGVGLLSLLGGWQRFVPVVVGLPVASAAIGLAVTWAIVAYVTVRQRSTPARLQGRTAAASNVLLNVPQTIAMVAGTALILAVDYRLLVVVTGAVILLAAAACLVAARSR</sequence>
<feature type="transmembrane region" description="Helical" evidence="6">
    <location>
        <begin position="292"/>
        <end position="311"/>
    </location>
</feature>
<comment type="caution">
    <text evidence="8">The sequence shown here is derived from an EMBL/GenBank/DDBJ whole genome shotgun (WGS) entry which is preliminary data.</text>
</comment>
<dbReference type="SUPFAM" id="SSF103473">
    <property type="entry name" value="MFS general substrate transporter"/>
    <property type="match status" value="1"/>
</dbReference>
<evidence type="ECO:0000259" key="7">
    <source>
        <dbReference type="PROSITE" id="PS50850"/>
    </source>
</evidence>
<evidence type="ECO:0000256" key="5">
    <source>
        <dbReference type="ARBA" id="ARBA00023136"/>
    </source>
</evidence>
<feature type="transmembrane region" description="Helical" evidence="6">
    <location>
        <begin position="385"/>
        <end position="405"/>
    </location>
</feature>
<feature type="transmembrane region" description="Helical" evidence="6">
    <location>
        <begin position="51"/>
        <end position="72"/>
    </location>
</feature>
<dbReference type="CDD" id="cd06173">
    <property type="entry name" value="MFS_MefA_like"/>
    <property type="match status" value="1"/>
</dbReference>
<dbReference type="PANTHER" id="PTHR23513">
    <property type="entry name" value="INTEGRAL MEMBRANE EFFLUX PROTEIN-RELATED"/>
    <property type="match status" value="1"/>
</dbReference>
<evidence type="ECO:0000256" key="6">
    <source>
        <dbReference type="SAM" id="Phobius"/>
    </source>
</evidence>
<keyword evidence="3 6" id="KW-0812">Transmembrane</keyword>
<dbReference type="Pfam" id="PF07690">
    <property type="entry name" value="MFS_1"/>
    <property type="match status" value="1"/>
</dbReference>
<feature type="transmembrane region" description="Helical" evidence="6">
    <location>
        <begin position="226"/>
        <end position="248"/>
    </location>
</feature>
<proteinExistence type="predicted"/>
<feature type="transmembrane region" description="Helical" evidence="6">
    <location>
        <begin position="108"/>
        <end position="127"/>
    </location>
</feature>
<feature type="transmembrane region" description="Helical" evidence="6">
    <location>
        <begin position="361"/>
        <end position="379"/>
    </location>
</feature>
<feature type="transmembrane region" description="Helical" evidence="6">
    <location>
        <begin position="25"/>
        <end position="45"/>
    </location>
</feature>
<evidence type="ECO:0000313" key="9">
    <source>
        <dbReference type="Proteomes" id="UP000438182"/>
    </source>
</evidence>
<evidence type="ECO:0000256" key="2">
    <source>
        <dbReference type="ARBA" id="ARBA00022475"/>
    </source>
</evidence>
<dbReference type="Gene3D" id="1.20.1250.20">
    <property type="entry name" value="MFS general substrate transporter like domains"/>
    <property type="match status" value="1"/>
</dbReference>
<protein>
    <submittedName>
        <fullName evidence="8">MFS transporter</fullName>
    </submittedName>
</protein>
<reference evidence="8 9" key="1">
    <citation type="submission" date="2019-12" db="EMBL/GenBank/DDBJ databases">
        <authorList>
            <person name="Kim Y.S."/>
        </authorList>
    </citation>
    <scope>NUCLEOTIDE SEQUENCE [LARGE SCALE GENOMIC DNA]</scope>
    <source>
        <strain evidence="8 9">MMS17-SY077</strain>
    </source>
</reference>
<dbReference type="InterPro" id="IPR036259">
    <property type="entry name" value="MFS_trans_sf"/>
</dbReference>
<keyword evidence="2" id="KW-1003">Cell membrane</keyword>
<keyword evidence="5 6" id="KW-0472">Membrane</keyword>
<evidence type="ECO:0000256" key="3">
    <source>
        <dbReference type="ARBA" id="ARBA00022692"/>
    </source>
</evidence>
<evidence type="ECO:0000256" key="4">
    <source>
        <dbReference type="ARBA" id="ARBA00022989"/>
    </source>
</evidence>
<dbReference type="PROSITE" id="PS50850">
    <property type="entry name" value="MFS"/>
    <property type="match status" value="1"/>
</dbReference>
<name>A0A6I4P316_9MICO</name>
<dbReference type="InterPro" id="IPR020846">
    <property type="entry name" value="MFS_dom"/>
</dbReference>
<feature type="transmembrane region" description="Helical" evidence="6">
    <location>
        <begin position="175"/>
        <end position="193"/>
    </location>
</feature>
<gene>
    <name evidence="8" type="ORF">GB864_16020</name>
</gene>
<feature type="domain" description="Major facilitator superfamily (MFS) profile" evidence="7">
    <location>
        <begin position="225"/>
        <end position="408"/>
    </location>
</feature>
<keyword evidence="9" id="KW-1185">Reference proteome</keyword>
<dbReference type="RefSeq" id="WP_160426704.1">
    <property type="nucleotide sequence ID" value="NZ_WSTA01000097.1"/>
</dbReference>